<name>A0A3L3YA07_ECOLX</name>
<protein>
    <submittedName>
        <fullName evidence="1">Uncharacterized protein</fullName>
    </submittedName>
</protein>
<sequence>MSRAVRDGSTGVWELMNYPRLLSSMDNPFSQTCQQPAFMFFYLREFICTLCRDISVIQKSGRNKL</sequence>
<dbReference type="EMBL" id="ROAL01000009">
    <property type="protein sequence ID" value="MIB61130.1"/>
    <property type="molecule type" value="Genomic_DNA"/>
</dbReference>
<proteinExistence type="predicted"/>
<reference evidence="1 2" key="1">
    <citation type="submission" date="2018-10" db="EMBL/GenBank/DDBJ databases">
        <authorList>
            <consortium name="NARMS: The National Antimicrobial Resistance Monitoring System"/>
        </authorList>
    </citation>
    <scope>NUCLEOTIDE SEQUENCE [LARGE SCALE GENOMIC DNA]</scope>
    <source>
        <strain evidence="1 2">CVM N17EC0276</strain>
    </source>
</reference>
<evidence type="ECO:0000313" key="2">
    <source>
        <dbReference type="Proteomes" id="UP000271175"/>
    </source>
</evidence>
<accession>A0A3L3YA07</accession>
<organism evidence="1 2">
    <name type="scientific">Escherichia coli</name>
    <dbReference type="NCBI Taxonomy" id="562"/>
    <lineage>
        <taxon>Bacteria</taxon>
        <taxon>Pseudomonadati</taxon>
        <taxon>Pseudomonadota</taxon>
        <taxon>Gammaproteobacteria</taxon>
        <taxon>Enterobacterales</taxon>
        <taxon>Enterobacteriaceae</taxon>
        <taxon>Escherichia</taxon>
    </lineage>
</organism>
<dbReference type="AlphaFoldDB" id="A0A3L3YA07"/>
<comment type="caution">
    <text evidence="1">The sequence shown here is derived from an EMBL/GenBank/DDBJ whole genome shotgun (WGS) entry which is preliminary data.</text>
</comment>
<dbReference type="Proteomes" id="UP000271175">
    <property type="component" value="Unassembled WGS sequence"/>
</dbReference>
<evidence type="ECO:0000313" key="1">
    <source>
        <dbReference type="EMBL" id="MIB61130.1"/>
    </source>
</evidence>
<gene>
    <name evidence="1" type="ORF">D9E49_12090</name>
</gene>